<dbReference type="AlphaFoldDB" id="A0A182ZZ82"/>
<dbReference type="Gene3D" id="1.20.1250.20">
    <property type="entry name" value="MFS general substrate transporter like domains"/>
    <property type="match status" value="2"/>
</dbReference>
<evidence type="ECO:0000256" key="4">
    <source>
        <dbReference type="ARBA" id="ARBA00023136"/>
    </source>
</evidence>
<proteinExistence type="predicted"/>
<dbReference type="GO" id="GO:0016020">
    <property type="term" value="C:membrane"/>
    <property type="evidence" value="ECO:0007669"/>
    <property type="project" value="UniProtKB-SubCell"/>
</dbReference>
<dbReference type="Pfam" id="PF07690">
    <property type="entry name" value="MFS_1"/>
    <property type="match status" value="1"/>
</dbReference>
<dbReference type="PANTHER" id="PTHR43184">
    <property type="entry name" value="MAJOR FACILITATOR SUPERFAMILY TRANSPORTER 16, ISOFORM B"/>
    <property type="match status" value="1"/>
</dbReference>
<comment type="subcellular location">
    <subcellularLocation>
        <location evidence="1">Membrane</location>
        <topology evidence="1">Multi-pass membrane protein</topology>
    </subcellularLocation>
</comment>
<dbReference type="EMBL" id="UZAN01000033">
    <property type="protein sequence ID" value="VDP13709.1"/>
    <property type="molecule type" value="Genomic_DNA"/>
</dbReference>
<feature type="transmembrane region" description="Helical" evidence="5">
    <location>
        <begin position="73"/>
        <end position="95"/>
    </location>
</feature>
<sequence>MGIWYSHGSFGNMLGSLIAGVFVNDAWGWSFIVPGLLILGMGLLTFLFLVPYPEELGLFKPDEREKLEGVTEYSLCLFCTKLVSYTFLFWLPSYIRDTIGLTASNSAYLSTVFDMGGIVGGILAGHLSDIVSSSSTVCSVLLALGVPSVSDL</sequence>
<feature type="transmembrane region" description="Helical" evidence="5">
    <location>
        <begin position="107"/>
        <end position="127"/>
    </location>
</feature>
<keyword evidence="4 5" id="KW-0472">Membrane</keyword>
<dbReference type="WBParaSite" id="ECPE_0000001601-mRNA-1">
    <property type="protein sequence ID" value="ECPE_0000001601-mRNA-1"/>
    <property type="gene ID" value="ECPE_0000001601"/>
</dbReference>
<name>A0A182ZZ82_9TREM</name>
<evidence type="ECO:0000256" key="5">
    <source>
        <dbReference type="SAM" id="Phobius"/>
    </source>
</evidence>
<evidence type="ECO:0000256" key="1">
    <source>
        <dbReference type="ARBA" id="ARBA00004141"/>
    </source>
</evidence>
<evidence type="ECO:0000256" key="2">
    <source>
        <dbReference type="ARBA" id="ARBA00022692"/>
    </source>
</evidence>
<dbReference type="SUPFAM" id="SSF103473">
    <property type="entry name" value="MFS general substrate transporter"/>
    <property type="match status" value="1"/>
</dbReference>
<dbReference type="PANTHER" id="PTHR43184:SF12">
    <property type="entry name" value="SUGAR PHOSPHATE EXCHANGER 3"/>
    <property type="match status" value="1"/>
</dbReference>
<reference evidence="8" key="1">
    <citation type="submission" date="2016-06" db="UniProtKB">
        <authorList>
            <consortium name="WormBaseParasite"/>
        </authorList>
    </citation>
    <scope>IDENTIFICATION</scope>
</reference>
<organism evidence="8">
    <name type="scientific">Echinostoma caproni</name>
    <dbReference type="NCBI Taxonomy" id="27848"/>
    <lineage>
        <taxon>Eukaryota</taxon>
        <taxon>Metazoa</taxon>
        <taxon>Spiralia</taxon>
        <taxon>Lophotrochozoa</taxon>
        <taxon>Platyhelminthes</taxon>
        <taxon>Trematoda</taxon>
        <taxon>Digenea</taxon>
        <taxon>Plagiorchiida</taxon>
        <taxon>Echinostomata</taxon>
        <taxon>Echinostomatoidea</taxon>
        <taxon>Echinostomatidae</taxon>
        <taxon>Echinostoma</taxon>
    </lineage>
</organism>
<reference evidence="6 7" key="2">
    <citation type="submission" date="2018-11" db="EMBL/GenBank/DDBJ databases">
        <authorList>
            <consortium name="Pathogen Informatics"/>
        </authorList>
    </citation>
    <scope>NUCLEOTIDE SEQUENCE [LARGE SCALE GENOMIC DNA]</scope>
    <source>
        <strain evidence="6 7">Egypt</strain>
    </source>
</reference>
<feature type="transmembrane region" description="Helical" evidence="5">
    <location>
        <begin position="26"/>
        <end position="52"/>
    </location>
</feature>
<evidence type="ECO:0000313" key="6">
    <source>
        <dbReference type="EMBL" id="VDP13709.1"/>
    </source>
</evidence>
<dbReference type="InterPro" id="IPR036259">
    <property type="entry name" value="MFS_trans_sf"/>
</dbReference>
<evidence type="ECO:0000313" key="8">
    <source>
        <dbReference type="WBParaSite" id="ECPE_0000001601-mRNA-1"/>
    </source>
</evidence>
<keyword evidence="7" id="KW-1185">Reference proteome</keyword>
<accession>A0A182ZZ82</accession>
<gene>
    <name evidence="6" type="ORF">ECPE_LOCUS17</name>
</gene>
<keyword evidence="2 5" id="KW-0812">Transmembrane</keyword>
<dbReference type="InterPro" id="IPR011701">
    <property type="entry name" value="MFS"/>
</dbReference>
<dbReference type="GO" id="GO:0022857">
    <property type="term" value="F:transmembrane transporter activity"/>
    <property type="evidence" value="ECO:0007669"/>
    <property type="project" value="InterPro"/>
</dbReference>
<dbReference type="OrthoDB" id="3639251at2759"/>
<dbReference type="Proteomes" id="UP000272942">
    <property type="component" value="Unassembled WGS sequence"/>
</dbReference>
<protein>
    <submittedName>
        <fullName evidence="8">MFS domain-containing protein</fullName>
    </submittedName>
</protein>
<evidence type="ECO:0000313" key="7">
    <source>
        <dbReference type="Proteomes" id="UP000272942"/>
    </source>
</evidence>
<evidence type="ECO:0000256" key="3">
    <source>
        <dbReference type="ARBA" id="ARBA00022989"/>
    </source>
</evidence>
<keyword evidence="3 5" id="KW-1133">Transmembrane helix</keyword>